<comment type="function">
    <text evidence="5">Thiol-specific peroxidase that catalyzes the reduction of hydrogen peroxide and organic hydroperoxides to water and alcohols, respectively.</text>
</comment>
<dbReference type="PIRSF" id="PIRSF000239">
    <property type="entry name" value="AHPC"/>
    <property type="match status" value="1"/>
</dbReference>
<evidence type="ECO:0000313" key="7">
    <source>
        <dbReference type="Proteomes" id="UP000046393"/>
    </source>
</evidence>
<evidence type="ECO:0000256" key="5">
    <source>
        <dbReference type="PIRNR" id="PIRNR000239"/>
    </source>
</evidence>
<dbReference type="PANTHER" id="PTHR10681:SF128">
    <property type="entry name" value="THIOREDOXIN-DEPENDENT PEROXIDE REDUCTASE, MITOCHONDRIAL"/>
    <property type="match status" value="1"/>
</dbReference>
<feature type="domain" description="Thioredoxin" evidence="6">
    <location>
        <begin position="19"/>
        <end position="177"/>
    </location>
</feature>
<dbReference type="CDD" id="cd03015">
    <property type="entry name" value="PRX_Typ2cys"/>
    <property type="match status" value="1"/>
</dbReference>
<dbReference type="AlphaFoldDB" id="A0A0N5AR28"/>
<dbReference type="InterPro" id="IPR013766">
    <property type="entry name" value="Thioredoxin_domain"/>
</dbReference>
<dbReference type="GO" id="GO:0006979">
    <property type="term" value="P:response to oxidative stress"/>
    <property type="evidence" value="ECO:0007669"/>
    <property type="project" value="TreeGrafter"/>
</dbReference>
<dbReference type="GO" id="GO:0005829">
    <property type="term" value="C:cytosol"/>
    <property type="evidence" value="ECO:0007669"/>
    <property type="project" value="TreeGrafter"/>
</dbReference>
<dbReference type="Gene3D" id="3.40.30.10">
    <property type="entry name" value="Glutaredoxin"/>
    <property type="match status" value="1"/>
</dbReference>
<dbReference type="InterPro" id="IPR050217">
    <property type="entry name" value="Peroxiredoxin"/>
</dbReference>
<comment type="catalytic activity">
    <reaction evidence="4">
        <text>a hydroperoxide + [thioredoxin]-dithiol = an alcohol + [thioredoxin]-disulfide + H2O</text>
        <dbReference type="Rhea" id="RHEA:62620"/>
        <dbReference type="Rhea" id="RHEA-COMP:10698"/>
        <dbReference type="Rhea" id="RHEA-COMP:10700"/>
        <dbReference type="ChEBI" id="CHEBI:15377"/>
        <dbReference type="ChEBI" id="CHEBI:29950"/>
        <dbReference type="ChEBI" id="CHEBI:30879"/>
        <dbReference type="ChEBI" id="CHEBI:35924"/>
        <dbReference type="ChEBI" id="CHEBI:50058"/>
        <dbReference type="EC" id="1.11.1.24"/>
    </reaction>
</comment>
<dbReference type="InterPro" id="IPR024706">
    <property type="entry name" value="Peroxiredoxin_AhpC-typ"/>
</dbReference>
<dbReference type="SUPFAM" id="SSF52833">
    <property type="entry name" value="Thioredoxin-like"/>
    <property type="match status" value="1"/>
</dbReference>
<dbReference type="Pfam" id="PF00578">
    <property type="entry name" value="AhpC-TSA"/>
    <property type="match status" value="1"/>
</dbReference>
<sequence>MVEQTESDGKRVKAFANKAFIGRPAPEFVAEAVSKRKFKQISIKDYRGKYLVLIFYPSDFNTVDVSRSELCEFSNNIDQFNLLNCSIVAISTDSKYTHHAWLSSEQSFISGLKFPLCADKSHNISRDYGVLKNNSGVSNRALFIIDDNGLIRHLSINDVGAARSVEETLRLVTRFQEADEYTNP</sequence>
<proteinExistence type="inferred from homology"/>
<dbReference type="GO" id="GO:0042744">
    <property type="term" value="P:hydrogen peroxide catabolic process"/>
    <property type="evidence" value="ECO:0007669"/>
    <property type="project" value="TreeGrafter"/>
</dbReference>
<dbReference type="GO" id="GO:0008379">
    <property type="term" value="F:thioredoxin peroxidase activity"/>
    <property type="evidence" value="ECO:0007669"/>
    <property type="project" value="TreeGrafter"/>
</dbReference>
<keyword evidence="3 5" id="KW-0560">Oxidoreductase</keyword>
<dbReference type="InterPro" id="IPR000866">
    <property type="entry name" value="AhpC/TSA"/>
</dbReference>
<name>A0A0N5AR28_9BILA</name>
<keyword evidence="7" id="KW-1185">Reference proteome</keyword>
<keyword evidence="5" id="KW-0049">Antioxidant</keyword>
<protein>
    <recommendedName>
        <fullName evidence="2">thioredoxin-dependent peroxiredoxin</fullName>
        <ecNumber evidence="2">1.11.1.24</ecNumber>
    </recommendedName>
</protein>
<keyword evidence="5" id="KW-0575">Peroxidase</keyword>
<organism evidence="7 8">
    <name type="scientific">Syphacia muris</name>
    <dbReference type="NCBI Taxonomy" id="451379"/>
    <lineage>
        <taxon>Eukaryota</taxon>
        <taxon>Metazoa</taxon>
        <taxon>Ecdysozoa</taxon>
        <taxon>Nematoda</taxon>
        <taxon>Chromadorea</taxon>
        <taxon>Rhabditida</taxon>
        <taxon>Spirurina</taxon>
        <taxon>Oxyuridomorpha</taxon>
        <taxon>Oxyuroidea</taxon>
        <taxon>Oxyuridae</taxon>
        <taxon>Syphacia</taxon>
    </lineage>
</organism>
<accession>A0A0N5AR28</accession>
<evidence type="ECO:0000256" key="3">
    <source>
        <dbReference type="ARBA" id="ARBA00023002"/>
    </source>
</evidence>
<dbReference type="PANTHER" id="PTHR10681">
    <property type="entry name" value="THIOREDOXIN PEROXIDASE"/>
    <property type="match status" value="1"/>
</dbReference>
<evidence type="ECO:0000256" key="1">
    <source>
        <dbReference type="ARBA" id="ARBA00009796"/>
    </source>
</evidence>
<dbReference type="InterPro" id="IPR036249">
    <property type="entry name" value="Thioredoxin-like_sf"/>
</dbReference>
<dbReference type="EC" id="1.11.1.24" evidence="2"/>
<dbReference type="GO" id="GO:0033554">
    <property type="term" value="P:cellular response to stress"/>
    <property type="evidence" value="ECO:0007669"/>
    <property type="project" value="TreeGrafter"/>
</dbReference>
<reference evidence="8" key="1">
    <citation type="submission" date="2017-02" db="UniProtKB">
        <authorList>
            <consortium name="WormBaseParasite"/>
        </authorList>
    </citation>
    <scope>IDENTIFICATION</scope>
</reference>
<evidence type="ECO:0000313" key="8">
    <source>
        <dbReference type="WBParaSite" id="SMUV_0000716001-mRNA-1"/>
    </source>
</evidence>
<evidence type="ECO:0000259" key="6">
    <source>
        <dbReference type="PROSITE" id="PS51352"/>
    </source>
</evidence>
<keyword evidence="5" id="KW-0676">Redox-active center</keyword>
<dbReference type="GO" id="GO:0045454">
    <property type="term" value="P:cell redox homeostasis"/>
    <property type="evidence" value="ECO:0007669"/>
    <property type="project" value="TreeGrafter"/>
</dbReference>
<dbReference type="Proteomes" id="UP000046393">
    <property type="component" value="Unplaced"/>
</dbReference>
<dbReference type="STRING" id="451379.A0A0N5AR28"/>
<evidence type="ECO:0000256" key="4">
    <source>
        <dbReference type="ARBA" id="ARBA00049091"/>
    </source>
</evidence>
<dbReference type="PROSITE" id="PS51352">
    <property type="entry name" value="THIOREDOXIN_2"/>
    <property type="match status" value="1"/>
</dbReference>
<comment type="similarity">
    <text evidence="1">Belongs to the peroxiredoxin family. AhpC/Prx1 subfamily.</text>
</comment>
<evidence type="ECO:0000256" key="2">
    <source>
        <dbReference type="ARBA" id="ARBA00013017"/>
    </source>
</evidence>
<dbReference type="WBParaSite" id="SMUV_0000716001-mRNA-1">
    <property type="protein sequence ID" value="SMUV_0000716001-mRNA-1"/>
    <property type="gene ID" value="SMUV_0000716001"/>
</dbReference>